<dbReference type="EMBL" id="BDOQ01000008">
    <property type="protein sequence ID" value="GBG14540.1"/>
    <property type="molecule type" value="Genomic_DNA"/>
</dbReference>
<keyword evidence="1" id="KW-0808">Transferase</keyword>
<protein>
    <submittedName>
        <fullName evidence="1">Histidine kinase</fullName>
    </submittedName>
</protein>
<dbReference type="RefSeq" id="WP_109015729.1">
    <property type="nucleotide sequence ID" value="NZ_BDOQ01000008.1"/>
</dbReference>
<sequence>MSKLRDLFEKYSGEYRKFEEVPHKLSPRPDVCAFLLLDRLLPESSQLGRAMISATGYDVIYLDVDLEALEHRATGPDIMTLCQCGVRLTGNGLEMFV</sequence>
<proteinExistence type="predicted"/>
<accession>A0A2R5F8G4</accession>
<reference evidence="1 2" key="1">
    <citation type="journal article" date="2018" name="Environ. Microbiol.">
        <title>Isolation and genomic characterization of Novimethylophilus kurashikiensis gen. nov. sp. nov., a new lanthanide-dependent methylotrophic species of Methylophilaceae.</title>
        <authorList>
            <person name="Lv H."/>
            <person name="Sahin N."/>
            <person name="Tani A."/>
        </authorList>
    </citation>
    <scope>NUCLEOTIDE SEQUENCE [LARGE SCALE GENOMIC DNA]</scope>
    <source>
        <strain evidence="1 2">La2-4</strain>
    </source>
</reference>
<comment type="caution">
    <text evidence="1">The sequence shown here is derived from an EMBL/GenBank/DDBJ whole genome shotgun (WGS) entry which is preliminary data.</text>
</comment>
<dbReference type="Proteomes" id="UP000245081">
    <property type="component" value="Unassembled WGS sequence"/>
</dbReference>
<keyword evidence="2" id="KW-1185">Reference proteome</keyword>
<dbReference type="AlphaFoldDB" id="A0A2R5F8G4"/>
<organism evidence="1 2">
    <name type="scientific">Novimethylophilus kurashikiensis</name>
    <dbReference type="NCBI Taxonomy" id="1825523"/>
    <lineage>
        <taxon>Bacteria</taxon>
        <taxon>Pseudomonadati</taxon>
        <taxon>Pseudomonadota</taxon>
        <taxon>Betaproteobacteria</taxon>
        <taxon>Nitrosomonadales</taxon>
        <taxon>Methylophilaceae</taxon>
        <taxon>Novimethylophilus</taxon>
    </lineage>
</organism>
<evidence type="ECO:0000313" key="1">
    <source>
        <dbReference type="EMBL" id="GBG14540.1"/>
    </source>
</evidence>
<name>A0A2R5F8G4_9PROT</name>
<dbReference type="GO" id="GO:0016301">
    <property type="term" value="F:kinase activity"/>
    <property type="evidence" value="ECO:0007669"/>
    <property type="project" value="UniProtKB-KW"/>
</dbReference>
<dbReference type="OrthoDB" id="9887563at2"/>
<keyword evidence="1" id="KW-0418">Kinase</keyword>
<evidence type="ECO:0000313" key="2">
    <source>
        <dbReference type="Proteomes" id="UP000245081"/>
    </source>
</evidence>
<gene>
    <name evidence="1" type="ORF">NMK_2139</name>
</gene>